<keyword evidence="7" id="KW-0378">Hydrolase</keyword>
<dbReference type="SUPFAM" id="SSF56281">
    <property type="entry name" value="Metallo-hydrolase/oxidoreductase"/>
    <property type="match status" value="1"/>
</dbReference>
<dbReference type="OrthoDB" id="527344at2759"/>
<dbReference type="eggNOG" id="KOG2121">
    <property type="taxonomic scope" value="Eukaryota"/>
</dbReference>
<dbReference type="InterPro" id="IPR013471">
    <property type="entry name" value="RNase_Z/BN"/>
</dbReference>
<dbReference type="HAMAP" id="MF_01818">
    <property type="entry name" value="RNase_Z_BN"/>
    <property type="match status" value="1"/>
</dbReference>
<evidence type="ECO:0000256" key="1">
    <source>
        <dbReference type="ARBA" id="ARBA00001947"/>
    </source>
</evidence>
<evidence type="ECO:0000313" key="10">
    <source>
        <dbReference type="Proteomes" id="UP000053201"/>
    </source>
</evidence>
<dbReference type="OMA" id="GTQRQMM"/>
<dbReference type="Gene3D" id="3.60.15.10">
    <property type="entry name" value="Ribonuclease Z/Hydroxyacylglutathione hydrolase-like"/>
    <property type="match status" value="1"/>
</dbReference>
<organism evidence="9 10">
    <name type="scientific">Spizellomyces punctatus (strain DAOM BR117)</name>
    <dbReference type="NCBI Taxonomy" id="645134"/>
    <lineage>
        <taxon>Eukaryota</taxon>
        <taxon>Fungi</taxon>
        <taxon>Fungi incertae sedis</taxon>
        <taxon>Chytridiomycota</taxon>
        <taxon>Chytridiomycota incertae sedis</taxon>
        <taxon>Chytridiomycetes</taxon>
        <taxon>Spizellomycetales</taxon>
        <taxon>Spizellomycetaceae</taxon>
        <taxon>Spizellomyces</taxon>
    </lineage>
</organism>
<dbReference type="Pfam" id="PF23023">
    <property type="entry name" value="Anti-Pycsar_Apyc1"/>
    <property type="match status" value="1"/>
</dbReference>
<evidence type="ECO:0000256" key="6">
    <source>
        <dbReference type="ARBA" id="ARBA00022759"/>
    </source>
</evidence>
<evidence type="ECO:0000256" key="3">
    <source>
        <dbReference type="ARBA" id="ARBA00022694"/>
    </source>
</evidence>
<dbReference type="AlphaFoldDB" id="A0A0L0HDL4"/>
<reference evidence="9 10" key="1">
    <citation type="submission" date="2009-08" db="EMBL/GenBank/DDBJ databases">
        <title>The Genome Sequence of Spizellomyces punctatus strain DAOM BR117.</title>
        <authorList>
            <consortium name="The Broad Institute Genome Sequencing Platform"/>
            <person name="Russ C."/>
            <person name="Cuomo C."/>
            <person name="Shea T."/>
            <person name="Young S.K."/>
            <person name="Zeng Q."/>
            <person name="Koehrsen M."/>
            <person name="Haas B."/>
            <person name="Borodovsky M."/>
            <person name="Guigo R."/>
            <person name="Alvarado L."/>
            <person name="Berlin A."/>
            <person name="Bochicchio J."/>
            <person name="Borenstein D."/>
            <person name="Chapman S."/>
            <person name="Chen Z."/>
            <person name="Engels R."/>
            <person name="Freedman E."/>
            <person name="Gellesch M."/>
            <person name="Goldberg J."/>
            <person name="Griggs A."/>
            <person name="Gujja S."/>
            <person name="Heiman D."/>
            <person name="Hepburn T."/>
            <person name="Howarth C."/>
            <person name="Jen D."/>
            <person name="Larson L."/>
            <person name="Lewis B."/>
            <person name="Mehta T."/>
            <person name="Park D."/>
            <person name="Pearson M."/>
            <person name="Roberts A."/>
            <person name="Saif S."/>
            <person name="Shenoy N."/>
            <person name="Sisk P."/>
            <person name="Stolte C."/>
            <person name="Sykes S."/>
            <person name="Thomson T."/>
            <person name="Walk T."/>
            <person name="White J."/>
            <person name="Yandava C."/>
            <person name="Burger G."/>
            <person name="Gray M.W."/>
            <person name="Holland P.W.H."/>
            <person name="King N."/>
            <person name="Lang F.B.F."/>
            <person name="Roger A.J."/>
            <person name="Ruiz-Trillo I."/>
            <person name="Lander E."/>
            <person name="Nusbaum C."/>
        </authorList>
    </citation>
    <scope>NUCLEOTIDE SEQUENCE [LARGE SCALE GENOMIC DNA]</scope>
    <source>
        <strain evidence="9 10">DAOM BR117</strain>
    </source>
</reference>
<dbReference type="GO" id="GO:0005634">
    <property type="term" value="C:nucleus"/>
    <property type="evidence" value="ECO:0007669"/>
    <property type="project" value="TreeGrafter"/>
</dbReference>
<evidence type="ECO:0000256" key="8">
    <source>
        <dbReference type="ARBA" id="ARBA00022833"/>
    </source>
</evidence>
<comment type="subunit">
    <text evidence="2">Homodimer.</text>
</comment>
<dbReference type="CDD" id="cd07717">
    <property type="entry name" value="RNaseZ_ZiPD-like_MBL-fold"/>
    <property type="match status" value="1"/>
</dbReference>
<comment type="cofactor">
    <cofactor evidence="1">
        <name>Zn(2+)</name>
        <dbReference type="ChEBI" id="CHEBI:29105"/>
    </cofactor>
</comment>
<dbReference type="PANTHER" id="PTHR46018">
    <property type="entry name" value="ZINC PHOSPHODIESTERASE ELAC PROTEIN 1"/>
    <property type="match status" value="1"/>
</dbReference>
<protein>
    <submittedName>
        <fullName evidence="9">Ribonuclease Z</fullName>
    </submittedName>
</protein>
<keyword evidence="6" id="KW-0255">Endonuclease</keyword>
<dbReference type="InterPro" id="IPR036866">
    <property type="entry name" value="RibonucZ/Hydroxyglut_hydro"/>
</dbReference>
<dbReference type="EMBL" id="KQ257459">
    <property type="protein sequence ID" value="KNC99081.1"/>
    <property type="molecule type" value="Genomic_DNA"/>
</dbReference>
<accession>A0A0L0HDL4</accession>
<proteinExistence type="inferred from homology"/>
<dbReference type="GO" id="GO:0042781">
    <property type="term" value="F:3'-tRNA processing endoribonuclease activity"/>
    <property type="evidence" value="ECO:0007669"/>
    <property type="project" value="TreeGrafter"/>
</dbReference>
<dbReference type="GO" id="GO:0046872">
    <property type="term" value="F:metal ion binding"/>
    <property type="evidence" value="ECO:0007669"/>
    <property type="project" value="UniProtKB-KW"/>
</dbReference>
<name>A0A0L0HDL4_SPIPD</name>
<keyword evidence="4" id="KW-0540">Nuclease</keyword>
<keyword evidence="3" id="KW-0819">tRNA processing</keyword>
<evidence type="ECO:0000256" key="4">
    <source>
        <dbReference type="ARBA" id="ARBA00022722"/>
    </source>
</evidence>
<dbReference type="VEuPathDB" id="FungiDB:SPPG_06028"/>
<dbReference type="STRING" id="645134.A0A0L0HDL4"/>
<dbReference type="PANTHER" id="PTHR46018:SF2">
    <property type="entry name" value="ZINC PHOSPHODIESTERASE ELAC PROTEIN 1"/>
    <property type="match status" value="1"/>
</dbReference>
<keyword evidence="8" id="KW-0862">Zinc</keyword>
<gene>
    <name evidence="9" type="ORF">SPPG_06028</name>
</gene>
<dbReference type="RefSeq" id="XP_016607121.1">
    <property type="nucleotide sequence ID" value="XM_016754234.1"/>
</dbReference>
<dbReference type="Proteomes" id="UP000053201">
    <property type="component" value="Unassembled WGS sequence"/>
</dbReference>
<evidence type="ECO:0000313" key="9">
    <source>
        <dbReference type="EMBL" id="KNC99081.1"/>
    </source>
</evidence>
<sequence length="395" mass="43033">MPTIGNIDIVFLGTASAQPSPTRNHSSLALRFDGRIWLFDAGEGTQHQIIQSDLKAGKVEKIFVTHLHGDHCFGIPGLLCTLSQAAGGWCPGEDKDMKFEIFGPKGTREYIRNALKSTYSRLGCRYTVHELHFPDDQSTPPSETLHNDEIAGRDIQLTSGSNAAHPNESHWSVLHDPETDMTVTAAPIAHTVPCIGYVIQEPPHPGNINISTLQPHLERNRKALAEQGIKNPSILIGKLMSQQSLTLPDGTNLLLKEHLTPPTPGRKITILGDTNDPSPIIHLAIDSDLLIHEATNACLKADLASGQTPSSVQESTISHGHSTPEMAGAFARLVGARKLVLNHFSSRYKGDLSEESLQIMEEIRALAVGTFMNEDVICARDFLSVEIVRRRADGG</sequence>
<dbReference type="GeneID" id="27689363"/>
<evidence type="ECO:0000256" key="2">
    <source>
        <dbReference type="ARBA" id="ARBA00011738"/>
    </source>
</evidence>
<evidence type="ECO:0000256" key="5">
    <source>
        <dbReference type="ARBA" id="ARBA00022723"/>
    </source>
</evidence>
<keyword evidence="5" id="KW-0479">Metal-binding</keyword>
<dbReference type="InParanoid" id="A0A0L0HDL4"/>
<keyword evidence="10" id="KW-1185">Reference proteome</keyword>
<evidence type="ECO:0000256" key="7">
    <source>
        <dbReference type="ARBA" id="ARBA00022801"/>
    </source>
</evidence>